<dbReference type="Pfam" id="PF01547">
    <property type="entry name" value="SBP_bac_1"/>
    <property type="match status" value="1"/>
</dbReference>
<dbReference type="InterPro" id="IPR050490">
    <property type="entry name" value="Bact_solute-bd_prot1"/>
</dbReference>
<accession>W7Z3D4</accession>
<feature type="signal peptide" evidence="6">
    <location>
        <begin position="1"/>
        <end position="23"/>
    </location>
</feature>
<evidence type="ECO:0000313" key="7">
    <source>
        <dbReference type="EMBL" id="GAF08999.1"/>
    </source>
</evidence>
<dbReference type="eggNOG" id="COG1653">
    <property type="taxonomic scope" value="Bacteria"/>
</dbReference>
<keyword evidence="8" id="KW-1185">Reference proteome</keyword>
<proteinExistence type="inferred from homology"/>
<evidence type="ECO:0000256" key="1">
    <source>
        <dbReference type="ARBA" id="ARBA00004196"/>
    </source>
</evidence>
<feature type="chain" id="PRO_5038857112" evidence="6">
    <location>
        <begin position="24"/>
        <end position="461"/>
    </location>
</feature>
<dbReference type="PANTHER" id="PTHR43649:SF31">
    <property type="entry name" value="SN-GLYCEROL-3-PHOSPHATE-BINDING PERIPLASMIC PROTEIN UGPB"/>
    <property type="match status" value="1"/>
</dbReference>
<feature type="compositionally biased region" description="Low complexity" evidence="5">
    <location>
        <begin position="30"/>
        <end position="43"/>
    </location>
</feature>
<keyword evidence="4 6" id="KW-0732">Signal</keyword>
<dbReference type="EMBL" id="BAVZ01000009">
    <property type="protein sequence ID" value="GAF08999.1"/>
    <property type="molecule type" value="Genomic_DNA"/>
</dbReference>
<dbReference type="Gene3D" id="3.40.190.10">
    <property type="entry name" value="Periplasmic binding protein-like II"/>
    <property type="match status" value="2"/>
</dbReference>
<dbReference type="Proteomes" id="UP000019364">
    <property type="component" value="Unassembled WGS sequence"/>
</dbReference>
<dbReference type="AlphaFoldDB" id="W7Z3D4"/>
<evidence type="ECO:0000256" key="2">
    <source>
        <dbReference type="ARBA" id="ARBA00008520"/>
    </source>
</evidence>
<reference evidence="7 8" key="1">
    <citation type="journal article" date="2014" name="Genome Announc.">
        <title>Draft Genome Sequence of Paenibacillus pini JCM 16418T, Isolated from the Rhizosphere of Pine Tree.</title>
        <authorList>
            <person name="Yuki M."/>
            <person name="Oshima K."/>
            <person name="Suda W."/>
            <person name="Oshida Y."/>
            <person name="Kitamura K."/>
            <person name="Iida Y."/>
            <person name="Hattori M."/>
            <person name="Ohkuma M."/>
        </authorList>
    </citation>
    <scope>NUCLEOTIDE SEQUENCE [LARGE SCALE GENOMIC DNA]</scope>
    <source>
        <strain evidence="7 8">JCM 16418</strain>
    </source>
</reference>
<dbReference type="STRING" id="1236976.JCM16418_3112"/>
<evidence type="ECO:0000256" key="5">
    <source>
        <dbReference type="SAM" id="MobiDB-lite"/>
    </source>
</evidence>
<gene>
    <name evidence="7" type="ORF">JCM16418_3112</name>
</gene>
<evidence type="ECO:0000256" key="3">
    <source>
        <dbReference type="ARBA" id="ARBA00022448"/>
    </source>
</evidence>
<comment type="similarity">
    <text evidence="2">Belongs to the bacterial solute-binding protein 1 family.</text>
</comment>
<dbReference type="GO" id="GO:0030313">
    <property type="term" value="C:cell envelope"/>
    <property type="evidence" value="ECO:0007669"/>
    <property type="project" value="UniProtKB-SubCell"/>
</dbReference>
<dbReference type="PROSITE" id="PS51257">
    <property type="entry name" value="PROKAR_LIPOPROTEIN"/>
    <property type="match status" value="1"/>
</dbReference>
<feature type="compositionally biased region" description="Basic and acidic residues" evidence="5">
    <location>
        <begin position="47"/>
        <end position="59"/>
    </location>
</feature>
<evidence type="ECO:0000256" key="4">
    <source>
        <dbReference type="ARBA" id="ARBA00022729"/>
    </source>
</evidence>
<keyword evidence="3" id="KW-0813">Transport</keyword>
<dbReference type="InterPro" id="IPR006059">
    <property type="entry name" value="SBP"/>
</dbReference>
<evidence type="ECO:0000256" key="6">
    <source>
        <dbReference type="SAM" id="SignalP"/>
    </source>
</evidence>
<name>W7Z3D4_9BACL</name>
<dbReference type="SUPFAM" id="SSF53850">
    <property type="entry name" value="Periplasmic binding protein-like II"/>
    <property type="match status" value="1"/>
</dbReference>
<comment type="caution">
    <text evidence="7">The sequence shown here is derived from an EMBL/GenBank/DDBJ whole genome shotgun (WGS) entry which is preliminary data.</text>
</comment>
<protein>
    <submittedName>
        <fullName evidence="7">Sugar ABC transporter sugar-binding protein</fullName>
    </submittedName>
</protein>
<feature type="region of interest" description="Disordered" evidence="5">
    <location>
        <begin position="28"/>
        <end position="65"/>
    </location>
</feature>
<comment type="subcellular location">
    <subcellularLocation>
        <location evidence="1">Cell envelope</location>
    </subcellularLocation>
</comment>
<sequence>MNMKLRKKATGGMALLLVLMSLAGCGGGAKETTTQPTPETKSTAQTDTDKPKEETKDTQGSDPKVTGDFEIQYFVGGYGDSWWKEMLGEFQKKYPDVKIKESAGSQINDQMKPRWIQGNPPDLVYIDGAGSNETQMVKDDQLMDISEWVKQAKNVDGEALTAPLIAPPQDYGGGKNYTIPLVFGSWGTFYDESLFKEKGWDVPKDWDSFLAVSEKIKAAGINPYIHTGKYPYYIVGGLLNSGFVSENGDNPQILKDQEANKEGSFKNDAVAKTLKKVVEMRDKGFFDNASFGITHTDSQMLFLQHKDAMIPNGLWVENEMKKDVPQGFKFGFIPSVMQKPGGKVVAIPYTSNIAIAKKAKNPDAAKAFIEFIFTKKEAVRWAELTGALMNVKADLDSSGASDVVKTAMKYFNDPATIVAPVFKLNADLEQTENDATIALLQKTITPEEWMDRMEKAAAKSR</sequence>
<organism evidence="7 8">
    <name type="scientific">Paenibacillus pini JCM 16418</name>
    <dbReference type="NCBI Taxonomy" id="1236976"/>
    <lineage>
        <taxon>Bacteria</taxon>
        <taxon>Bacillati</taxon>
        <taxon>Bacillota</taxon>
        <taxon>Bacilli</taxon>
        <taxon>Bacillales</taxon>
        <taxon>Paenibacillaceae</taxon>
        <taxon>Paenibacillus</taxon>
    </lineage>
</organism>
<evidence type="ECO:0000313" key="8">
    <source>
        <dbReference type="Proteomes" id="UP000019364"/>
    </source>
</evidence>
<dbReference type="PANTHER" id="PTHR43649">
    <property type="entry name" value="ARABINOSE-BINDING PROTEIN-RELATED"/>
    <property type="match status" value="1"/>
</dbReference>